<evidence type="ECO:0000313" key="4">
    <source>
        <dbReference type="Proteomes" id="UP001371456"/>
    </source>
</evidence>
<evidence type="ECO:0000313" key="3">
    <source>
        <dbReference type="EMBL" id="KAK6796305.1"/>
    </source>
</evidence>
<organism evidence="3 4">
    <name type="scientific">Solanum bulbocastanum</name>
    <name type="common">Wild potato</name>
    <dbReference type="NCBI Taxonomy" id="147425"/>
    <lineage>
        <taxon>Eukaryota</taxon>
        <taxon>Viridiplantae</taxon>
        <taxon>Streptophyta</taxon>
        <taxon>Embryophyta</taxon>
        <taxon>Tracheophyta</taxon>
        <taxon>Spermatophyta</taxon>
        <taxon>Magnoliopsida</taxon>
        <taxon>eudicotyledons</taxon>
        <taxon>Gunneridae</taxon>
        <taxon>Pentapetalae</taxon>
        <taxon>asterids</taxon>
        <taxon>lamiids</taxon>
        <taxon>Solanales</taxon>
        <taxon>Solanaceae</taxon>
        <taxon>Solanoideae</taxon>
        <taxon>Solaneae</taxon>
        <taxon>Solanum</taxon>
    </lineage>
</organism>
<evidence type="ECO:0000256" key="1">
    <source>
        <dbReference type="SAM" id="Phobius"/>
    </source>
</evidence>
<dbReference type="Proteomes" id="UP001371456">
    <property type="component" value="Unassembled WGS sequence"/>
</dbReference>
<evidence type="ECO:0000259" key="2">
    <source>
        <dbReference type="Pfam" id="PF03407"/>
    </source>
</evidence>
<dbReference type="InterPro" id="IPR044821">
    <property type="entry name" value="At1g28695/At4g15970-like"/>
</dbReference>
<dbReference type="PANTHER" id="PTHR46038:SF38">
    <property type="entry name" value="GLYCOSYLTRANSFERASE-RELATED"/>
    <property type="match status" value="1"/>
</dbReference>
<feature type="transmembrane region" description="Helical" evidence="1">
    <location>
        <begin position="20"/>
        <end position="38"/>
    </location>
</feature>
<keyword evidence="1" id="KW-0472">Membrane</keyword>
<dbReference type="EMBL" id="JBANQN010000002">
    <property type="protein sequence ID" value="KAK6796305.1"/>
    <property type="molecule type" value="Genomic_DNA"/>
</dbReference>
<gene>
    <name evidence="3" type="ORF">RDI58_004006</name>
</gene>
<keyword evidence="1" id="KW-0812">Transmembrane</keyword>
<proteinExistence type="predicted"/>
<keyword evidence="1" id="KW-1133">Transmembrane helix</keyword>
<dbReference type="InterPro" id="IPR005069">
    <property type="entry name" value="Nucl-diP-sugar_transferase"/>
</dbReference>
<sequence length="390" mass="44755">MLSSCDCATAANSVLFLRRIGTVALLFILASLSWFVLYKAGETIGFKIPDSLTSHAPRVFFFIPPSPPLPPPSVLKDAAMEDKTVILTTLNEAWAAPSSVIDLFLESFRIGNHTRELLNHLVIIALDEKAFSRCLVVHTHCYALVSEGVDFSKEAYFMTHDYLKMMWTRIDFLKGVLEMGYNFVFTRFIGILSATPRKLASGNFRNFQDADVMWFRDPFPQFYKDADFQIACDHFLGNPEDVENRPNGGFLFVRSNNRSIEFYKFWYTSRETYPNLHDQDVLNNIKYDSFIIDIDLKMRFLDTTYFGGFCEPSKDLNVVCTMHANCCFGLESKLHDLRVVLQDWKIFLSLPPTLKRSLPPSWRVPQNCSLDSLHLYAPPLENVIQENVEQ</sequence>
<name>A0AAN8TY54_SOLBU</name>
<keyword evidence="4" id="KW-1185">Reference proteome</keyword>
<comment type="caution">
    <text evidence="3">The sequence shown here is derived from an EMBL/GenBank/DDBJ whole genome shotgun (WGS) entry which is preliminary data.</text>
</comment>
<feature type="domain" description="Nucleotide-diphospho-sugar transferase" evidence="2">
    <location>
        <begin position="207"/>
        <end position="337"/>
    </location>
</feature>
<dbReference type="Pfam" id="PF03407">
    <property type="entry name" value="Nucleotid_trans"/>
    <property type="match status" value="2"/>
</dbReference>
<reference evidence="3 4" key="1">
    <citation type="submission" date="2024-02" db="EMBL/GenBank/DDBJ databases">
        <title>de novo genome assembly of Solanum bulbocastanum strain 11H21.</title>
        <authorList>
            <person name="Hosaka A.J."/>
        </authorList>
    </citation>
    <scope>NUCLEOTIDE SEQUENCE [LARGE SCALE GENOMIC DNA]</scope>
    <source>
        <tissue evidence="3">Young leaves</tissue>
    </source>
</reference>
<accession>A0AAN8TY54</accession>
<dbReference type="PANTHER" id="PTHR46038">
    <property type="entry name" value="EXPRESSED PROTEIN-RELATED"/>
    <property type="match status" value="1"/>
</dbReference>
<dbReference type="AlphaFoldDB" id="A0AAN8TY54"/>
<feature type="domain" description="Nucleotide-diphospho-sugar transferase" evidence="2">
    <location>
        <begin position="117"/>
        <end position="186"/>
    </location>
</feature>
<protein>
    <recommendedName>
        <fullName evidence="2">Nucleotide-diphospho-sugar transferase domain-containing protein</fullName>
    </recommendedName>
</protein>